<reference evidence="3" key="1">
    <citation type="submission" date="2016-10" db="EMBL/GenBank/DDBJ databases">
        <authorList>
            <person name="Varghese N."/>
            <person name="Submissions S."/>
        </authorList>
    </citation>
    <scope>NUCLEOTIDE SEQUENCE [LARGE SCALE GENOMIC DNA]</scope>
    <source>
        <strain evidence="3">DSM 23095</strain>
    </source>
</reference>
<accession>A0A1G6Y752</accession>
<evidence type="ECO:0000313" key="2">
    <source>
        <dbReference type="EMBL" id="SDD85773.1"/>
    </source>
</evidence>
<evidence type="ECO:0000256" key="1">
    <source>
        <dbReference type="SAM" id="MobiDB-lite"/>
    </source>
</evidence>
<organism evidence="2 3">
    <name type="scientific">Algoriphagus faecimaris</name>
    <dbReference type="NCBI Taxonomy" id="686796"/>
    <lineage>
        <taxon>Bacteria</taxon>
        <taxon>Pseudomonadati</taxon>
        <taxon>Bacteroidota</taxon>
        <taxon>Cytophagia</taxon>
        <taxon>Cytophagales</taxon>
        <taxon>Cyclobacteriaceae</taxon>
        <taxon>Algoriphagus</taxon>
    </lineage>
</organism>
<protein>
    <submittedName>
        <fullName evidence="2">Uncharacterized protein</fullName>
    </submittedName>
</protein>
<feature type="compositionally biased region" description="Basic and acidic residues" evidence="1">
    <location>
        <begin position="10"/>
        <end position="20"/>
    </location>
</feature>
<dbReference type="EMBL" id="FNAC01000082">
    <property type="protein sequence ID" value="SDD85773.1"/>
    <property type="molecule type" value="Genomic_DNA"/>
</dbReference>
<dbReference type="STRING" id="686796.SAMN04488104_10823"/>
<sequence>MAKNKPYGDNARKGAVKDRSQVQNPKTKIWTKRDKKSGKFLDGKKGGTPFKGVRKEK</sequence>
<feature type="region of interest" description="Disordered" evidence="1">
    <location>
        <begin position="1"/>
        <end position="57"/>
    </location>
</feature>
<keyword evidence="3" id="KW-1185">Reference proteome</keyword>
<dbReference type="AlphaFoldDB" id="A0A1G6Y752"/>
<evidence type="ECO:0000313" key="3">
    <source>
        <dbReference type="Proteomes" id="UP000199060"/>
    </source>
</evidence>
<dbReference type="Proteomes" id="UP000199060">
    <property type="component" value="Unassembled WGS sequence"/>
</dbReference>
<proteinExistence type="predicted"/>
<gene>
    <name evidence="2" type="ORF">SAMN04488104_10823</name>
</gene>
<name>A0A1G6Y752_9BACT</name>
<dbReference type="RefSeq" id="WP_087941382.1">
    <property type="nucleotide sequence ID" value="NZ_FNAC01000082.1"/>
</dbReference>